<dbReference type="SUPFAM" id="SSF82866">
    <property type="entry name" value="Multidrug efflux transporter AcrB transmembrane domain"/>
    <property type="match status" value="1"/>
</dbReference>
<keyword evidence="2" id="KW-0813">Transport</keyword>
<proteinExistence type="predicted"/>
<dbReference type="InterPro" id="IPR048634">
    <property type="entry name" value="SecD_SecF_C"/>
</dbReference>
<feature type="transmembrane region" description="Helical" evidence="9">
    <location>
        <begin position="39"/>
        <end position="59"/>
    </location>
</feature>
<dbReference type="Gene3D" id="1.20.1640.10">
    <property type="entry name" value="Multidrug efflux transporter AcrB transmembrane domain"/>
    <property type="match status" value="1"/>
</dbReference>
<evidence type="ECO:0000256" key="3">
    <source>
        <dbReference type="ARBA" id="ARBA00022475"/>
    </source>
</evidence>
<keyword evidence="5" id="KW-0653">Protein transport</keyword>
<dbReference type="InterPro" id="IPR022813">
    <property type="entry name" value="SecD/SecF_arch_bac"/>
</dbReference>
<comment type="caution">
    <text evidence="11">The sequence shown here is derived from an EMBL/GenBank/DDBJ whole genome shotgun (WGS) entry which is preliminary data.</text>
</comment>
<keyword evidence="4 9" id="KW-0812">Transmembrane</keyword>
<evidence type="ECO:0000256" key="5">
    <source>
        <dbReference type="ARBA" id="ARBA00022927"/>
    </source>
</evidence>
<accession>X1JTZ6</accession>
<dbReference type="PANTHER" id="PTHR30081">
    <property type="entry name" value="PROTEIN-EXPORT MEMBRANE PROTEIN SEC"/>
    <property type="match status" value="1"/>
</dbReference>
<keyword evidence="8 9" id="KW-0472">Membrane</keyword>
<dbReference type="AlphaFoldDB" id="X1JTZ6"/>
<name>X1JTZ6_9ZZZZ</name>
<evidence type="ECO:0000256" key="1">
    <source>
        <dbReference type="ARBA" id="ARBA00004651"/>
    </source>
</evidence>
<dbReference type="EMBL" id="BARU01035826">
    <property type="protein sequence ID" value="GAH84885.1"/>
    <property type="molecule type" value="Genomic_DNA"/>
</dbReference>
<sequence length="105" mass="11553">ANVLIFERLKEELRTGRTLGAAVEAGFDRAWTAIRDSNITTFIACIILFWLGGTFGAFMVRGFALTLFIGVAMSMFTAIVITRTFLRLIVTSRLTTNPAAYGVRA</sequence>
<keyword evidence="6 9" id="KW-1133">Transmembrane helix</keyword>
<protein>
    <recommendedName>
        <fullName evidence="10">Protein export membrane protein SecD/SecF C-terminal domain-containing protein</fullName>
    </recommendedName>
</protein>
<evidence type="ECO:0000256" key="9">
    <source>
        <dbReference type="SAM" id="Phobius"/>
    </source>
</evidence>
<evidence type="ECO:0000256" key="7">
    <source>
        <dbReference type="ARBA" id="ARBA00023010"/>
    </source>
</evidence>
<reference evidence="11" key="1">
    <citation type="journal article" date="2014" name="Front. Microbiol.">
        <title>High frequency of phylogenetically diverse reductive dehalogenase-homologous genes in deep subseafloor sedimentary metagenomes.</title>
        <authorList>
            <person name="Kawai M."/>
            <person name="Futagami T."/>
            <person name="Toyoda A."/>
            <person name="Takaki Y."/>
            <person name="Nishi S."/>
            <person name="Hori S."/>
            <person name="Arai W."/>
            <person name="Tsubouchi T."/>
            <person name="Morono Y."/>
            <person name="Uchiyama I."/>
            <person name="Ito T."/>
            <person name="Fujiyama A."/>
            <person name="Inagaki F."/>
            <person name="Takami H."/>
        </authorList>
    </citation>
    <scope>NUCLEOTIDE SEQUENCE</scope>
    <source>
        <strain evidence="11">Expedition CK06-06</strain>
    </source>
</reference>
<feature type="transmembrane region" description="Helical" evidence="9">
    <location>
        <begin position="65"/>
        <end position="86"/>
    </location>
</feature>
<evidence type="ECO:0000256" key="4">
    <source>
        <dbReference type="ARBA" id="ARBA00022692"/>
    </source>
</evidence>
<keyword evidence="7" id="KW-0811">Translocation</keyword>
<dbReference type="GO" id="GO:0015031">
    <property type="term" value="P:protein transport"/>
    <property type="evidence" value="ECO:0007669"/>
    <property type="project" value="UniProtKB-KW"/>
</dbReference>
<keyword evidence="3" id="KW-1003">Cell membrane</keyword>
<organism evidence="11">
    <name type="scientific">marine sediment metagenome</name>
    <dbReference type="NCBI Taxonomy" id="412755"/>
    <lineage>
        <taxon>unclassified sequences</taxon>
        <taxon>metagenomes</taxon>
        <taxon>ecological metagenomes</taxon>
    </lineage>
</organism>
<gene>
    <name evidence="11" type="ORF">S03H2_56024</name>
</gene>
<dbReference type="PANTHER" id="PTHR30081:SF1">
    <property type="entry name" value="PROTEIN TRANSLOCASE SUBUNIT SECD"/>
    <property type="match status" value="1"/>
</dbReference>
<feature type="domain" description="Protein export membrane protein SecD/SecF C-terminal" evidence="10">
    <location>
        <begin position="2"/>
        <end position="89"/>
    </location>
</feature>
<evidence type="ECO:0000313" key="11">
    <source>
        <dbReference type="EMBL" id="GAH84885.1"/>
    </source>
</evidence>
<evidence type="ECO:0000256" key="6">
    <source>
        <dbReference type="ARBA" id="ARBA00022989"/>
    </source>
</evidence>
<dbReference type="GO" id="GO:0005886">
    <property type="term" value="C:plasma membrane"/>
    <property type="evidence" value="ECO:0007669"/>
    <property type="project" value="UniProtKB-SubCell"/>
</dbReference>
<comment type="subcellular location">
    <subcellularLocation>
        <location evidence="1">Cell membrane</location>
        <topology evidence="1">Multi-pass membrane protein</topology>
    </subcellularLocation>
</comment>
<evidence type="ECO:0000256" key="2">
    <source>
        <dbReference type="ARBA" id="ARBA00022448"/>
    </source>
</evidence>
<evidence type="ECO:0000259" key="10">
    <source>
        <dbReference type="Pfam" id="PF02355"/>
    </source>
</evidence>
<evidence type="ECO:0000256" key="8">
    <source>
        <dbReference type="ARBA" id="ARBA00023136"/>
    </source>
</evidence>
<feature type="non-terminal residue" evidence="11">
    <location>
        <position position="1"/>
    </location>
</feature>
<dbReference type="Pfam" id="PF02355">
    <property type="entry name" value="SecD_SecF_C"/>
    <property type="match status" value="1"/>
</dbReference>